<dbReference type="GO" id="GO:0051920">
    <property type="term" value="F:peroxiredoxin activity"/>
    <property type="evidence" value="ECO:0007669"/>
    <property type="project" value="InterPro"/>
</dbReference>
<dbReference type="AlphaFoldDB" id="A0A502L2H4"/>
<gene>
    <name evidence="2" type="ORF">EPA86_10865</name>
</gene>
<dbReference type="PANTHER" id="PTHR33570:SF2">
    <property type="entry name" value="CARBOXYMUCONOLACTONE DECARBOXYLASE-LIKE DOMAIN-CONTAINING PROTEIN"/>
    <property type="match status" value="1"/>
</dbReference>
<sequence length="123" mass="13467">MTKIQGETVRRQVMGDKFVDNALNNANDFTRPVQDYINAHGWGSTWQRDGISLKTRSLVTVAMLAALKASQELKGHVRGAINNGATVEEIREVLLHSAVYCGAPAAQEAFRAATEVLTELDKI</sequence>
<evidence type="ECO:0000313" key="3">
    <source>
        <dbReference type="Proteomes" id="UP000315303"/>
    </source>
</evidence>
<dbReference type="EMBL" id="SAWY01000021">
    <property type="protein sequence ID" value="TPH14597.1"/>
    <property type="molecule type" value="Genomic_DNA"/>
</dbReference>
<feature type="domain" description="Carboxymuconolactone decarboxylase-like" evidence="1">
    <location>
        <begin position="33"/>
        <end position="115"/>
    </location>
</feature>
<name>A0A502L2H4_9GAMM</name>
<dbReference type="Gene3D" id="1.20.1290.10">
    <property type="entry name" value="AhpD-like"/>
    <property type="match status" value="1"/>
</dbReference>
<evidence type="ECO:0000313" key="2">
    <source>
        <dbReference type="EMBL" id="TPH14597.1"/>
    </source>
</evidence>
<reference evidence="2 3" key="1">
    <citation type="submission" date="2019-01" db="EMBL/GenBank/DDBJ databases">
        <title>Litorilituus lipolytica sp. nov., isolated from intertidal sand of the Yellow Sea in China.</title>
        <authorList>
            <person name="Liu A."/>
        </authorList>
    </citation>
    <scope>NUCLEOTIDE SEQUENCE [LARGE SCALE GENOMIC DNA]</scope>
    <source>
        <strain evidence="2 3">RZ04</strain>
    </source>
</reference>
<dbReference type="InterPro" id="IPR003779">
    <property type="entry name" value="CMD-like"/>
</dbReference>
<dbReference type="Proteomes" id="UP000315303">
    <property type="component" value="Unassembled WGS sequence"/>
</dbReference>
<dbReference type="RefSeq" id="WP_140603482.1">
    <property type="nucleotide sequence ID" value="NZ_SAWY01000021.1"/>
</dbReference>
<dbReference type="OrthoDB" id="9801400at2"/>
<dbReference type="InterPro" id="IPR052512">
    <property type="entry name" value="4CMD/NDH-1_regulator"/>
</dbReference>
<dbReference type="Pfam" id="PF02627">
    <property type="entry name" value="CMD"/>
    <property type="match status" value="1"/>
</dbReference>
<dbReference type="SUPFAM" id="SSF69118">
    <property type="entry name" value="AhpD-like"/>
    <property type="match status" value="1"/>
</dbReference>
<proteinExistence type="predicted"/>
<dbReference type="PANTHER" id="PTHR33570">
    <property type="entry name" value="4-CARBOXYMUCONOLACTONE DECARBOXYLASE FAMILY PROTEIN"/>
    <property type="match status" value="1"/>
</dbReference>
<protein>
    <submittedName>
        <fullName evidence="2">4-carboxymuconolactone decarboxylase</fullName>
    </submittedName>
</protein>
<organism evidence="2 3">
    <name type="scientific">Litorilituus lipolyticus</name>
    <dbReference type="NCBI Taxonomy" id="2491017"/>
    <lineage>
        <taxon>Bacteria</taxon>
        <taxon>Pseudomonadati</taxon>
        <taxon>Pseudomonadota</taxon>
        <taxon>Gammaproteobacteria</taxon>
        <taxon>Alteromonadales</taxon>
        <taxon>Colwelliaceae</taxon>
        <taxon>Litorilituus</taxon>
    </lineage>
</organism>
<evidence type="ECO:0000259" key="1">
    <source>
        <dbReference type="Pfam" id="PF02627"/>
    </source>
</evidence>
<keyword evidence="3" id="KW-1185">Reference proteome</keyword>
<comment type="caution">
    <text evidence="2">The sequence shown here is derived from an EMBL/GenBank/DDBJ whole genome shotgun (WGS) entry which is preliminary data.</text>
</comment>
<accession>A0A502L2H4</accession>
<dbReference type="InterPro" id="IPR029032">
    <property type="entry name" value="AhpD-like"/>
</dbReference>